<dbReference type="SUPFAM" id="SSF49879">
    <property type="entry name" value="SMAD/FHA domain"/>
    <property type="match status" value="2"/>
</dbReference>
<comment type="caution">
    <text evidence="5">The sequence shown here is derived from an EMBL/GenBank/DDBJ whole genome shotgun (WGS) entry which is preliminary data.</text>
</comment>
<accession>A0A9N8D9C5</accession>
<evidence type="ECO:0000313" key="5">
    <source>
        <dbReference type="EMBL" id="CAB9497595.1"/>
    </source>
</evidence>
<evidence type="ECO:0000259" key="3">
    <source>
        <dbReference type="PROSITE" id="PS50006"/>
    </source>
</evidence>
<feature type="domain" description="FHA" evidence="3">
    <location>
        <begin position="485"/>
        <end position="547"/>
    </location>
</feature>
<dbReference type="EMBL" id="CAICTM010000022">
    <property type="protein sequence ID" value="CAB9497595.1"/>
    <property type="molecule type" value="Genomic_DNA"/>
</dbReference>
<dbReference type="Proteomes" id="UP001153069">
    <property type="component" value="Unassembled WGS sequence"/>
</dbReference>
<dbReference type="AlphaFoldDB" id="A0A9N8D9C5"/>
<evidence type="ECO:0000259" key="4">
    <source>
        <dbReference type="PROSITE" id="PS50011"/>
    </source>
</evidence>
<dbReference type="InterPro" id="IPR050235">
    <property type="entry name" value="CK1_Ser-Thr_kinase"/>
</dbReference>
<dbReference type="PROSITE" id="PS50006">
    <property type="entry name" value="FHA_DOMAIN"/>
    <property type="match status" value="2"/>
</dbReference>
<dbReference type="SUPFAM" id="SSF56112">
    <property type="entry name" value="Protein kinase-like (PK-like)"/>
    <property type="match status" value="1"/>
</dbReference>
<feature type="domain" description="Protein kinase" evidence="4">
    <location>
        <begin position="20"/>
        <end position="329"/>
    </location>
</feature>
<dbReference type="InterPro" id="IPR000719">
    <property type="entry name" value="Prot_kinase_dom"/>
</dbReference>
<protein>
    <recommendedName>
        <fullName evidence="1">Casein kinase I</fullName>
    </recommendedName>
</protein>
<name>A0A9N8D9C5_9STRA</name>
<dbReference type="OrthoDB" id="5800476at2759"/>
<dbReference type="InterPro" id="IPR000253">
    <property type="entry name" value="FHA_dom"/>
</dbReference>
<feature type="region of interest" description="Disordered" evidence="2">
    <location>
        <begin position="360"/>
        <end position="414"/>
    </location>
</feature>
<dbReference type="SMART" id="SM00220">
    <property type="entry name" value="S_TKc"/>
    <property type="match status" value="1"/>
</dbReference>
<dbReference type="Gene3D" id="1.10.510.10">
    <property type="entry name" value="Transferase(Phosphotransferase) domain 1"/>
    <property type="match status" value="1"/>
</dbReference>
<keyword evidence="6" id="KW-1185">Reference proteome</keyword>
<feature type="compositionally biased region" description="Low complexity" evidence="2">
    <location>
        <begin position="367"/>
        <end position="377"/>
    </location>
</feature>
<organism evidence="5 6">
    <name type="scientific">Seminavis robusta</name>
    <dbReference type="NCBI Taxonomy" id="568900"/>
    <lineage>
        <taxon>Eukaryota</taxon>
        <taxon>Sar</taxon>
        <taxon>Stramenopiles</taxon>
        <taxon>Ochrophyta</taxon>
        <taxon>Bacillariophyta</taxon>
        <taxon>Bacillariophyceae</taxon>
        <taxon>Bacillariophycidae</taxon>
        <taxon>Naviculales</taxon>
        <taxon>Naviculaceae</taxon>
        <taxon>Seminavis</taxon>
    </lineage>
</organism>
<feature type="domain" description="FHA" evidence="3">
    <location>
        <begin position="623"/>
        <end position="683"/>
    </location>
</feature>
<proteinExistence type="predicted"/>
<dbReference type="InterPro" id="IPR008984">
    <property type="entry name" value="SMAD_FHA_dom_sf"/>
</dbReference>
<evidence type="ECO:0000313" key="6">
    <source>
        <dbReference type="Proteomes" id="UP001153069"/>
    </source>
</evidence>
<reference evidence="5" key="1">
    <citation type="submission" date="2020-06" db="EMBL/GenBank/DDBJ databases">
        <authorList>
            <consortium name="Plant Systems Biology data submission"/>
        </authorList>
    </citation>
    <scope>NUCLEOTIDE SEQUENCE</scope>
    <source>
        <strain evidence="5">D6</strain>
    </source>
</reference>
<dbReference type="Gene3D" id="2.60.200.20">
    <property type="match status" value="2"/>
</dbReference>
<dbReference type="InterPro" id="IPR011009">
    <property type="entry name" value="Kinase-like_dom_sf"/>
</dbReference>
<evidence type="ECO:0000256" key="1">
    <source>
        <dbReference type="ARBA" id="ARBA00023860"/>
    </source>
</evidence>
<dbReference type="GO" id="GO:0005524">
    <property type="term" value="F:ATP binding"/>
    <property type="evidence" value="ECO:0007669"/>
    <property type="project" value="InterPro"/>
</dbReference>
<dbReference type="Pfam" id="PF00069">
    <property type="entry name" value="Pkinase"/>
    <property type="match status" value="1"/>
</dbReference>
<keyword evidence="5" id="KW-0808">Transferase</keyword>
<feature type="compositionally biased region" description="Acidic residues" evidence="2">
    <location>
        <begin position="388"/>
        <end position="401"/>
    </location>
</feature>
<gene>
    <name evidence="5" type="ORF">SEMRO_22_G015390.1</name>
</gene>
<dbReference type="GO" id="GO:0004672">
    <property type="term" value="F:protein kinase activity"/>
    <property type="evidence" value="ECO:0007669"/>
    <property type="project" value="InterPro"/>
</dbReference>
<keyword evidence="5" id="KW-0418">Kinase</keyword>
<sequence>MAPPQGLIIRGEGASRKRQWKVGKRIGEGACASVHTLLESNNSSGNNGKETEYVVKIVPLPTKVTKKKMTLPERNARLLHFEELVYKNQFPEFQGYVLPKLSPYDGPPSYGETDGFRFLTMEKMKAPFWDVIPELLRSGSSQIGIGPIGEQLLTCVQVFHDKKHVLVDIKPENFMLAYNDHNQKKTKKKESVAEGLAGKLRVLDLGLVQNFKTAEGHRPDEGISEIVGTPLYSSLNLHSNHTPSRRDDVEAIGYVIAELIIRLVAAQNGQADNYEKRGCDIPSYLPWSQEKSDAAIGKVKEKQVNDIKSQFYKRMGDDKATAKTMMAFFEAAQDIKYKAEPDYEKFRELLSTLVVSVGPPQKKKAASKSQKSAQSTTRRSKRAAAAVEIDDSEDEEADCDVGESPSKRNKKGNEEFVDAAMELDDNDADDEDTYATAQEMDWEPEPTMKENLAAKTSDGIVGVSLVVTEGPHAGEHFDLTTGASVMIGREPASSQANKALALWELPNDEEVSGTHLRLELHVTRQRCTVKIVDLQSTNGTRVRKEQLKKGGSIQAFINDSFTIGQSTFCIRVLSNKEKTAKPKAAAKQKAPLANQNQDAVMVVVKGPHKGESFGFIRGDTDAYNFGSARSVAKGGLPAILDSDESIEKRHLRAQLQNSKKVLKILLTDISESSSGVLLNGKKIAKNKEVAAFVNDRVTIGETELVVRRE</sequence>
<dbReference type="CDD" id="cd00060">
    <property type="entry name" value="FHA"/>
    <property type="match status" value="1"/>
</dbReference>
<dbReference type="PROSITE" id="PS50011">
    <property type="entry name" value="PROTEIN_KINASE_DOM"/>
    <property type="match status" value="1"/>
</dbReference>
<evidence type="ECO:0000256" key="2">
    <source>
        <dbReference type="SAM" id="MobiDB-lite"/>
    </source>
</evidence>
<dbReference type="PANTHER" id="PTHR11909">
    <property type="entry name" value="CASEIN KINASE-RELATED"/>
    <property type="match status" value="1"/>
</dbReference>
<dbReference type="Pfam" id="PF00498">
    <property type="entry name" value="FHA"/>
    <property type="match status" value="1"/>
</dbReference>